<dbReference type="AlphaFoldDB" id="U4QX15"/>
<protein>
    <submittedName>
        <fullName evidence="1">Uncharacterized protein</fullName>
    </submittedName>
</protein>
<dbReference type="PATRIC" id="fig|1330534.3.peg.3641"/>
<evidence type="ECO:0000313" key="2">
    <source>
        <dbReference type="Proteomes" id="UP000016860"/>
    </source>
</evidence>
<organism evidence="1 2">
    <name type="scientific">Ruminiclostridium papyrosolvens C7</name>
    <dbReference type="NCBI Taxonomy" id="1330534"/>
    <lineage>
        <taxon>Bacteria</taxon>
        <taxon>Bacillati</taxon>
        <taxon>Bacillota</taxon>
        <taxon>Clostridia</taxon>
        <taxon>Eubacteriales</taxon>
        <taxon>Oscillospiraceae</taxon>
        <taxon>Ruminiclostridium</taxon>
    </lineage>
</organism>
<comment type="caution">
    <text evidence="1">The sequence shown here is derived from an EMBL/GenBank/DDBJ whole genome shotgun (WGS) entry which is preliminary data.</text>
</comment>
<reference evidence="1 2" key="1">
    <citation type="journal article" date="2013" name="Genome Announc.">
        <title>Draft Genome Sequence of the Cellulolytic Bacterium Clostridium papyrosolvens C7 (ATCC 700395).</title>
        <authorList>
            <person name="Zepeda V."/>
            <person name="Dassa B."/>
            <person name="Borovok I."/>
            <person name="Lamed R."/>
            <person name="Bayer E.A."/>
            <person name="Cate J.H."/>
        </authorList>
    </citation>
    <scope>NUCLEOTIDE SEQUENCE [LARGE SCALE GENOMIC DNA]</scope>
    <source>
        <strain evidence="1 2">C7</strain>
    </source>
</reference>
<dbReference type="Proteomes" id="UP000016860">
    <property type="component" value="Unassembled WGS sequence"/>
</dbReference>
<sequence length="160" mass="18171">MKKIVLLVILFCTIIILAFVLSKNGSHKILKITGNDEKVILEYLDKKTNDIAKPIKANGKMYSAFKLLGTDQNKIYIWLVKMEYTKIGEQVSNEGNAVSVPVVLKINKNNKGISIISHKYPEDGASYGKNTKRLFPPNIKFPDYEDKVKLEEVIKERAEE</sequence>
<dbReference type="RefSeq" id="WP_020817042.1">
    <property type="nucleotide sequence ID" value="NZ_ATAY01000094.1"/>
</dbReference>
<gene>
    <name evidence="1" type="ORF">L323_18350</name>
</gene>
<dbReference type="EMBL" id="ATAY01000094">
    <property type="protein sequence ID" value="EPR08098.1"/>
    <property type="molecule type" value="Genomic_DNA"/>
</dbReference>
<proteinExistence type="predicted"/>
<name>U4QX15_9FIRM</name>
<evidence type="ECO:0000313" key="1">
    <source>
        <dbReference type="EMBL" id="EPR08098.1"/>
    </source>
</evidence>
<dbReference type="STRING" id="1330534.L323_18350"/>
<accession>U4QX15</accession>
<dbReference type="OrthoDB" id="1955129at2"/>